<dbReference type="PANTHER" id="PTHR33627">
    <property type="entry name" value="TRANSPOSASE"/>
    <property type="match status" value="1"/>
</dbReference>
<dbReference type="GO" id="GO:0004519">
    <property type="term" value="F:endonuclease activity"/>
    <property type="evidence" value="ECO:0007669"/>
    <property type="project" value="UniProtKB-KW"/>
</dbReference>
<comment type="caution">
    <text evidence="2">The sequence shown here is derived from an EMBL/GenBank/DDBJ whole genome shotgun (WGS) entry which is preliminary data.</text>
</comment>
<dbReference type="InterPro" id="IPR012337">
    <property type="entry name" value="RNaseH-like_sf"/>
</dbReference>
<dbReference type="InterPro" id="IPR039365">
    <property type="entry name" value="IS701-like"/>
</dbReference>
<dbReference type="NCBIfam" id="NF033540">
    <property type="entry name" value="transpos_IS701"/>
    <property type="match status" value="1"/>
</dbReference>
<sequence length="384" mass="42233">MVADVAEWAQGLDEVGGLIGARFARAEPRANAMAYLQGLLSGVERKNSWTISEQAGQKTPDAMQRLLSTTDWDPDALRDDLRAYVLSYLGDPDGVLVVDETGFLKKGTRSAGVARQYSGTAGRTENCQIGVFLTYATALGRTFLDRELYLPKAWTDDRPRCAAAGIPDERRFATKPELAATMIEAAVAGHVPARWVTADAVYGQAWSFRRAVEETGLHYVLGVPSTQAVVPKAGPLAWHQVRAKELIASLPAQAWRVRTAGIGSKGERRYGWARARINGMLDPDGEYWLLARRSLSDPTEIAYYLCYGPRRVSLAELARIAGTRWSIEETFQTAKGQTGLDQYQVRQYTGWYRHITLAMLAHAFLTVTRARAAAKRGAAPAVVN</sequence>
<dbReference type="Pfam" id="PF13546">
    <property type="entry name" value="DDE_5"/>
    <property type="match status" value="1"/>
</dbReference>
<evidence type="ECO:0000259" key="1">
    <source>
        <dbReference type="Pfam" id="PF13546"/>
    </source>
</evidence>
<feature type="domain" description="Transposase IS701-like DDE" evidence="1">
    <location>
        <begin position="22"/>
        <end position="235"/>
    </location>
</feature>
<name>A0A0W8I4S2_KOCRO</name>
<reference evidence="3" key="1">
    <citation type="submission" date="2015-12" db="EMBL/GenBank/DDBJ databases">
        <authorList>
            <person name="Nair G.R."/>
            <person name="Kaur G."/>
            <person name="Mayilraj S."/>
        </authorList>
    </citation>
    <scope>NUCLEOTIDE SEQUENCE [LARGE SCALE GENOMIC DNA]</scope>
    <source>
        <strain evidence="3">CD08_4</strain>
    </source>
</reference>
<accession>A0A0W8I4S2</accession>
<proteinExistence type="predicted"/>
<dbReference type="RefSeq" id="WP_058875059.1">
    <property type="nucleotide sequence ID" value="NZ_LQBK01000038.1"/>
</dbReference>
<evidence type="ECO:0000313" key="2">
    <source>
        <dbReference type="EMBL" id="KUG53031.1"/>
    </source>
</evidence>
<dbReference type="EMBL" id="LQBK01000038">
    <property type="protein sequence ID" value="KUG53031.1"/>
    <property type="molecule type" value="Genomic_DNA"/>
</dbReference>
<keyword evidence="2" id="KW-0378">Hydrolase</keyword>
<organism evidence="2 3">
    <name type="scientific">Kocuria rosea subsp. polaris</name>
    <dbReference type="NCBI Taxonomy" id="136273"/>
    <lineage>
        <taxon>Bacteria</taxon>
        <taxon>Bacillati</taxon>
        <taxon>Actinomycetota</taxon>
        <taxon>Actinomycetes</taxon>
        <taxon>Micrococcales</taxon>
        <taxon>Micrococcaceae</taxon>
        <taxon>Kocuria</taxon>
    </lineage>
</organism>
<dbReference type="AlphaFoldDB" id="A0A0W8I4S2"/>
<keyword evidence="2" id="KW-0255">Endonuclease</keyword>
<dbReference type="Proteomes" id="UP000053512">
    <property type="component" value="Unassembled WGS sequence"/>
</dbReference>
<evidence type="ECO:0000313" key="3">
    <source>
        <dbReference type="Proteomes" id="UP000053512"/>
    </source>
</evidence>
<dbReference type="InterPro" id="IPR038721">
    <property type="entry name" value="IS701-like_DDE_dom"/>
</dbReference>
<gene>
    <name evidence="2" type="ORF">AVL61_12445</name>
</gene>
<protein>
    <submittedName>
        <fullName evidence="2">DDE endonuclease</fullName>
    </submittedName>
</protein>
<dbReference type="PANTHER" id="PTHR33627:SF1">
    <property type="entry name" value="TRANSPOSASE"/>
    <property type="match status" value="1"/>
</dbReference>
<dbReference type="SUPFAM" id="SSF53098">
    <property type="entry name" value="Ribonuclease H-like"/>
    <property type="match status" value="1"/>
</dbReference>
<keyword evidence="2" id="KW-0540">Nuclease</keyword>